<dbReference type="KEGG" id="nfa:NFA_15340"/>
<feature type="chain" id="PRO_5038551146" description="Tail terminator" evidence="1">
    <location>
        <begin position="24"/>
        <end position="146"/>
    </location>
</feature>
<dbReference type="EMBL" id="AP006618">
    <property type="protein sequence ID" value="BAD56379.1"/>
    <property type="molecule type" value="Genomic_DNA"/>
</dbReference>
<dbReference type="RefSeq" id="WP_011208064.1">
    <property type="nucleotide sequence ID" value="NC_006361.1"/>
</dbReference>
<evidence type="ECO:0000256" key="1">
    <source>
        <dbReference type="SAM" id="SignalP"/>
    </source>
</evidence>
<keyword evidence="1" id="KW-0732">Signal</keyword>
<dbReference type="STRING" id="247156.NFA_15340"/>
<evidence type="ECO:0008006" key="4">
    <source>
        <dbReference type="Google" id="ProtNLM"/>
    </source>
</evidence>
<accession>Q5YZL2</accession>
<organism evidence="2 3">
    <name type="scientific">Nocardia farcinica (strain IFM 10152)</name>
    <dbReference type="NCBI Taxonomy" id="247156"/>
    <lineage>
        <taxon>Bacteria</taxon>
        <taxon>Bacillati</taxon>
        <taxon>Actinomycetota</taxon>
        <taxon>Actinomycetes</taxon>
        <taxon>Mycobacteriales</taxon>
        <taxon>Nocardiaceae</taxon>
        <taxon>Nocardia</taxon>
    </lineage>
</organism>
<dbReference type="eggNOG" id="ENOG502ZP7W">
    <property type="taxonomic scope" value="Bacteria"/>
</dbReference>
<evidence type="ECO:0000313" key="3">
    <source>
        <dbReference type="Proteomes" id="UP000006820"/>
    </source>
</evidence>
<name>Q5YZL2_NOCFA</name>
<reference evidence="2 3" key="1">
    <citation type="journal article" date="2004" name="Proc. Natl. Acad. Sci. U.S.A.">
        <title>The complete genomic sequence of Nocardia farcinica IFM 10152.</title>
        <authorList>
            <person name="Ishikawa J."/>
            <person name="Yamashita A."/>
            <person name="Mikami Y."/>
            <person name="Hoshino Y."/>
            <person name="Kurita H."/>
            <person name="Hotta K."/>
            <person name="Shiba T."/>
            <person name="Hattori M."/>
        </authorList>
    </citation>
    <scope>NUCLEOTIDE SEQUENCE [LARGE SCALE GENOMIC DNA]</scope>
    <source>
        <strain evidence="2 3">IFM 10152</strain>
    </source>
</reference>
<dbReference type="OrthoDB" id="4407453at2"/>
<dbReference type="AlphaFoldDB" id="Q5YZL2"/>
<feature type="signal peptide" evidence="1">
    <location>
        <begin position="1"/>
        <end position="23"/>
    </location>
</feature>
<dbReference type="HOGENOM" id="CLU_1728300_0_0_11"/>
<evidence type="ECO:0000313" key="2">
    <source>
        <dbReference type="EMBL" id="BAD56379.1"/>
    </source>
</evidence>
<dbReference type="GeneID" id="61132331"/>
<proteinExistence type="predicted"/>
<sequence>MTPPIPFAPGAVRLFLIAQPAFTALCPPEAVSTRDAPDPITGPFVTIRAPGNIGSDPMLRSPLVQIDAWVPKAAPGEKDPEEVAWDIAAMAGQLLGRTRAQQFRGSAWTARWTDGPITSVDKTRGADQPLYRATVRVELKMRAPRN</sequence>
<protein>
    <recommendedName>
        <fullName evidence="4">Tail terminator</fullName>
    </recommendedName>
</protein>
<gene>
    <name evidence="2" type="ordered locus">NFA_15340</name>
</gene>
<dbReference type="Proteomes" id="UP000006820">
    <property type="component" value="Chromosome"/>
</dbReference>
<keyword evidence="3" id="KW-1185">Reference proteome</keyword>